<reference evidence="2" key="1">
    <citation type="submission" date="2023-02" db="EMBL/GenBank/DDBJ databases">
        <title>Genome of toxic invasive species Heracleum sosnowskyi carries increased number of genes despite the absence of recent whole-genome duplications.</title>
        <authorList>
            <person name="Schelkunov M."/>
            <person name="Shtratnikova V."/>
            <person name="Makarenko M."/>
            <person name="Klepikova A."/>
            <person name="Omelchenko D."/>
            <person name="Novikova G."/>
            <person name="Obukhova E."/>
            <person name="Bogdanov V."/>
            <person name="Penin A."/>
            <person name="Logacheva M."/>
        </authorList>
    </citation>
    <scope>NUCLEOTIDE SEQUENCE</scope>
    <source>
        <strain evidence="2">Hsosn_3</strain>
        <tissue evidence="2">Leaf</tissue>
    </source>
</reference>
<proteinExistence type="predicted"/>
<evidence type="ECO:0000256" key="1">
    <source>
        <dbReference type="SAM" id="MobiDB-lite"/>
    </source>
</evidence>
<name>A0AAD8J637_9APIA</name>
<keyword evidence="3" id="KW-1185">Reference proteome</keyword>
<feature type="compositionally biased region" description="Low complexity" evidence="1">
    <location>
        <begin position="174"/>
        <end position="183"/>
    </location>
</feature>
<accession>A0AAD8J637</accession>
<comment type="caution">
    <text evidence="2">The sequence shown here is derived from an EMBL/GenBank/DDBJ whole genome shotgun (WGS) entry which is preliminary data.</text>
</comment>
<dbReference type="AlphaFoldDB" id="A0AAD8J637"/>
<sequence>MVYLNSASYESKFGSWYTKILLRVDRISDSLLPVVSLNGLIYKRFQFALAAFKMSRTQDCRDLDAAEYEESPAIAFNMTFGGQDTETRTAQISSGEILDGIMTRSRGEIRRPQSPKVTSSTPASEEGMKPEYSPRASPEAYSPHMKELRSNRLKVKGIEIRQTPSPGPSILGQSSHSSPSFSFHVEKHVKEQVNQLA</sequence>
<dbReference type="Proteomes" id="UP001237642">
    <property type="component" value="Unassembled WGS sequence"/>
</dbReference>
<evidence type="ECO:0000313" key="3">
    <source>
        <dbReference type="Proteomes" id="UP001237642"/>
    </source>
</evidence>
<gene>
    <name evidence="2" type="ORF">POM88_008137</name>
</gene>
<dbReference type="EMBL" id="JAUIZM010000002">
    <property type="protein sequence ID" value="KAK1398274.1"/>
    <property type="molecule type" value="Genomic_DNA"/>
</dbReference>
<feature type="region of interest" description="Disordered" evidence="1">
    <location>
        <begin position="104"/>
        <end position="184"/>
    </location>
</feature>
<reference evidence="2" key="2">
    <citation type="submission" date="2023-05" db="EMBL/GenBank/DDBJ databases">
        <authorList>
            <person name="Schelkunov M.I."/>
        </authorList>
    </citation>
    <scope>NUCLEOTIDE SEQUENCE</scope>
    <source>
        <strain evidence="2">Hsosn_3</strain>
        <tissue evidence="2">Leaf</tissue>
    </source>
</reference>
<organism evidence="2 3">
    <name type="scientific">Heracleum sosnowskyi</name>
    <dbReference type="NCBI Taxonomy" id="360622"/>
    <lineage>
        <taxon>Eukaryota</taxon>
        <taxon>Viridiplantae</taxon>
        <taxon>Streptophyta</taxon>
        <taxon>Embryophyta</taxon>
        <taxon>Tracheophyta</taxon>
        <taxon>Spermatophyta</taxon>
        <taxon>Magnoliopsida</taxon>
        <taxon>eudicotyledons</taxon>
        <taxon>Gunneridae</taxon>
        <taxon>Pentapetalae</taxon>
        <taxon>asterids</taxon>
        <taxon>campanulids</taxon>
        <taxon>Apiales</taxon>
        <taxon>Apiaceae</taxon>
        <taxon>Apioideae</taxon>
        <taxon>apioid superclade</taxon>
        <taxon>Tordylieae</taxon>
        <taxon>Tordyliinae</taxon>
        <taxon>Heracleum</taxon>
    </lineage>
</organism>
<protein>
    <submittedName>
        <fullName evidence="2">Boron transporter 3</fullName>
    </submittedName>
</protein>
<evidence type="ECO:0000313" key="2">
    <source>
        <dbReference type="EMBL" id="KAK1398274.1"/>
    </source>
</evidence>